<dbReference type="NCBIfam" id="NF010552">
    <property type="entry name" value="PRK13946.1"/>
    <property type="match status" value="1"/>
</dbReference>
<proteinExistence type="inferred from homology"/>
<dbReference type="PROSITE" id="PS01128">
    <property type="entry name" value="SHIKIMATE_KINASE"/>
    <property type="match status" value="1"/>
</dbReference>
<dbReference type="EC" id="2.7.1.71" evidence="3 11"/>
<evidence type="ECO:0000256" key="8">
    <source>
        <dbReference type="ARBA" id="ARBA00022840"/>
    </source>
</evidence>
<evidence type="ECO:0000256" key="5">
    <source>
        <dbReference type="ARBA" id="ARBA00022679"/>
    </source>
</evidence>
<evidence type="ECO:0000256" key="3">
    <source>
        <dbReference type="ARBA" id="ARBA00012154"/>
    </source>
</evidence>
<dbReference type="HAMAP" id="MF_00109">
    <property type="entry name" value="Shikimate_kinase"/>
    <property type="match status" value="1"/>
</dbReference>
<dbReference type="AlphaFoldDB" id="A0AAE5TZR8"/>
<comment type="caution">
    <text evidence="11">Lacks conserved residue(s) required for the propagation of feature annotation.</text>
</comment>
<comment type="similarity">
    <text evidence="2 11">Belongs to the shikimate kinase family.</text>
</comment>
<feature type="binding site" evidence="11">
    <location>
        <position position="138"/>
    </location>
    <ligand>
        <name>ATP</name>
        <dbReference type="ChEBI" id="CHEBI:30616"/>
    </ligand>
</feature>
<comment type="catalytic activity">
    <reaction evidence="10 11">
        <text>shikimate + ATP = 3-phosphoshikimate + ADP + H(+)</text>
        <dbReference type="Rhea" id="RHEA:13121"/>
        <dbReference type="ChEBI" id="CHEBI:15378"/>
        <dbReference type="ChEBI" id="CHEBI:30616"/>
        <dbReference type="ChEBI" id="CHEBI:36208"/>
        <dbReference type="ChEBI" id="CHEBI:145989"/>
        <dbReference type="ChEBI" id="CHEBI:456216"/>
        <dbReference type="EC" id="2.7.1.71"/>
    </reaction>
</comment>
<dbReference type="EMBL" id="CP034998">
    <property type="protein sequence ID" value="QAS79936.1"/>
    <property type="molecule type" value="Genomic_DNA"/>
</dbReference>
<feature type="binding site" evidence="11">
    <location>
        <begin position="32"/>
        <end position="37"/>
    </location>
    <ligand>
        <name>ATP</name>
        <dbReference type="ChEBI" id="CHEBI:30616"/>
    </ligand>
</feature>
<organism evidence="12 13">
    <name type="scientific">Rhizobium acidisoli</name>
    <dbReference type="NCBI Taxonomy" id="1538158"/>
    <lineage>
        <taxon>Bacteria</taxon>
        <taxon>Pseudomonadati</taxon>
        <taxon>Pseudomonadota</taxon>
        <taxon>Alphaproteobacteria</taxon>
        <taxon>Hyphomicrobiales</taxon>
        <taxon>Rhizobiaceae</taxon>
        <taxon>Rhizobium/Agrobacterium group</taxon>
        <taxon>Rhizobium</taxon>
    </lineage>
</organism>
<evidence type="ECO:0000313" key="13">
    <source>
        <dbReference type="Proteomes" id="UP000220927"/>
    </source>
</evidence>
<evidence type="ECO:0000256" key="6">
    <source>
        <dbReference type="ARBA" id="ARBA00022741"/>
    </source>
</evidence>
<reference evidence="12 13" key="1">
    <citation type="submission" date="2019-01" db="EMBL/GenBank/DDBJ databases">
        <title>Genomic insights into the origins and evolution of symbiotic genes in the Phaseolus vulgaris microsymbionts.</title>
        <authorList>
            <person name="Tong W."/>
        </authorList>
    </citation>
    <scope>NUCLEOTIDE SEQUENCE [LARGE SCALE GENOMIC DNA]</scope>
    <source>
        <strain evidence="12 13">FH23</strain>
    </source>
</reference>
<dbReference type="GO" id="GO:0009073">
    <property type="term" value="P:aromatic amino acid family biosynthetic process"/>
    <property type="evidence" value="ECO:0007669"/>
    <property type="project" value="UniProtKB-KW"/>
</dbReference>
<dbReference type="Proteomes" id="UP000220927">
    <property type="component" value="Chromosome"/>
</dbReference>
<comment type="subcellular location">
    <subcellularLocation>
        <location evidence="11">Cytoplasm</location>
    </subcellularLocation>
</comment>
<feature type="binding site" evidence="11">
    <location>
        <position position="54"/>
    </location>
    <ligand>
        <name>substrate</name>
    </ligand>
</feature>
<name>A0AAE5TZR8_9HYPH</name>
<keyword evidence="11" id="KW-0479">Metal-binding</keyword>
<dbReference type="Gene3D" id="3.40.50.300">
    <property type="entry name" value="P-loop containing nucleotide triphosphate hydrolases"/>
    <property type="match status" value="1"/>
</dbReference>
<dbReference type="GO" id="GO:0004765">
    <property type="term" value="F:shikimate kinase activity"/>
    <property type="evidence" value="ECO:0007669"/>
    <property type="project" value="UniProtKB-UniRule"/>
</dbReference>
<evidence type="ECO:0000256" key="9">
    <source>
        <dbReference type="ARBA" id="ARBA00023141"/>
    </source>
</evidence>
<comment type="subunit">
    <text evidence="11">Monomer.</text>
</comment>
<dbReference type="GO" id="GO:0005829">
    <property type="term" value="C:cytosol"/>
    <property type="evidence" value="ECO:0007669"/>
    <property type="project" value="TreeGrafter"/>
</dbReference>
<keyword evidence="7 11" id="KW-0418">Kinase</keyword>
<evidence type="ECO:0000256" key="7">
    <source>
        <dbReference type="ARBA" id="ARBA00022777"/>
    </source>
</evidence>
<dbReference type="PANTHER" id="PTHR21087:SF16">
    <property type="entry name" value="SHIKIMATE KINASE 1, CHLOROPLASTIC"/>
    <property type="match status" value="1"/>
</dbReference>
<keyword evidence="5 11" id="KW-0808">Transferase</keyword>
<keyword evidence="8 11" id="KW-0067">ATP-binding</keyword>
<evidence type="ECO:0000256" key="1">
    <source>
        <dbReference type="ARBA" id="ARBA00004842"/>
    </source>
</evidence>
<dbReference type="GO" id="GO:0000287">
    <property type="term" value="F:magnesium ion binding"/>
    <property type="evidence" value="ECO:0007669"/>
    <property type="project" value="UniProtKB-UniRule"/>
</dbReference>
<comment type="pathway">
    <text evidence="1 11">Metabolic intermediate biosynthesis; chorismate biosynthesis; chorismate from D-erythrose 4-phosphate and phosphoenolpyruvate: step 5/7.</text>
</comment>
<protein>
    <recommendedName>
        <fullName evidence="3 11">Shikimate kinase</fullName>
        <shortName evidence="11">SK</shortName>
        <ecNumber evidence="3 11">2.7.1.71</ecNumber>
    </recommendedName>
</protein>
<keyword evidence="11" id="KW-0963">Cytoplasm</keyword>
<dbReference type="GO" id="GO:0009423">
    <property type="term" value="P:chorismate biosynthetic process"/>
    <property type="evidence" value="ECO:0007669"/>
    <property type="project" value="UniProtKB-UniRule"/>
</dbReference>
<accession>A0AAE5TZR8</accession>
<evidence type="ECO:0000256" key="2">
    <source>
        <dbReference type="ARBA" id="ARBA00006997"/>
    </source>
</evidence>
<dbReference type="GO" id="GO:0005524">
    <property type="term" value="F:ATP binding"/>
    <property type="evidence" value="ECO:0007669"/>
    <property type="project" value="UniProtKB-UniRule"/>
</dbReference>
<dbReference type="CDD" id="cd00464">
    <property type="entry name" value="SK"/>
    <property type="match status" value="1"/>
</dbReference>
<keyword evidence="11" id="KW-0460">Magnesium</keyword>
<evidence type="ECO:0000256" key="4">
    <source>
        <dbReference type="ARBA" id="ARBA00022605"/>
    </source>
</evidence>
<evidence type="ECO:0000256" key="10">
    <source>
        <dbReference type="ARBA" id="ARBA00048567"/>
    </source>
</evidence>
<dbReference type="InterPro" id="IPR031322">
    <property type="entry name" value="Shikimate/glucono_kinase"/>
</dbReference>
<keyword evidence="13" id="KW-1185">Reference proteome</keyword>
<feature type="binding site" evidence="11">
    <location>
        <position position="100"/>
    </location>
    <ligand>
        <name>substrate</name>
    </ligand>
</feature>
<feature type="binding site" evidence="11">
    <location>
        <position position="78"/>
    </location>
    <ligand>
        <name>substrate</name>
    </ligand>
</feature>
<evidence type="ECO:0000256" key="11">
    <source>
        <dbReference type="HAMAP-Rule" id="MF_00109"/>
    </source>
</evidence>
<keyword evidence="6 11" id="KW-0547">Nucleotide-binding</keyword>
<dbReference type="Pfam" id="PF01202">
    <property type="entry name" value="SKI"/>
    <property type="match status" value="1"/>
</dbReference>
<dbReference type="KEGG" id="rad:CO657_18500"/>
<sequence>MSEPLLTVADSLKDRARAALGSRNLILVGLMGAGKSAVGRIVASQLGIPFIDSDHEIERVSRMTIPELFAAYGEDEFRALETRVMKRLLKGGPRVVSTGGGAFINERTRRHIIKGGVSVWLKADLDVLWERVNKRDNRPLLKTENPKQTLEGLMNARYPIYAQADLTVLSRDVRKEIMADEVLKAVIEAQKEKAAS</sequence>
<keyword evidence="4 11" id="KW-0028">Amino-acid biosynthesis</keyword>
<dbReference type="PANTHER" id="PTHR21087">
    <property type="entry name" value="SHIKIMATE KINASE"/>
    <property type="match status" value="1"/>
</dbReference>
<dbReference type="InterPro" id="IPR023000">
    <property type="entry name" value="Shikimate_kinase_CS"/>
</dbReference>
<dbReference type="InterPro" id="IPR000623">
    <property type="entry name" value="Shikimate_kinase/TSH1"/>
</dbReference>
<dbReference type="SUPFAM" id="SSF52540">
    <property type="entry name" value="P-loop containing nucleoside triphosphate hydrolases"/>
    <property type="match status" value="1"/>
</dbReference>
<dbReference type="GO" id="GO:0008652">
    <property type="term" value="P:amino acid biosynthetic process"/>
    <property type="evidence" value="ECO:0007669"/>
    <property type="project" value="UniProtKB-KW"/>
</dbReference>
<feature type="binding site" evidence="11">
    <location>
        <position position="157"/>
    </location>
    <ligand>
        <name>substrate</name>
    </ligand>
</feature>
<dbReference type="PRINTS" id="PR01100">
    <property type="entry name" value="SHIKIMTKNASE"/>
</dbReference>
<feature type="binding site" evidence="11">
    <location>
        <position position="36"/>
    </location>
    <ligand>
        <name>Mg(2+)</name>
        <dbReference type="ChEBI" id="CHEBI:18420"/>
    </ligand>
</feature>
<keyword evidence="9 11" id="KW-0057">Aromatic amino acid biosynthesis</keyword>
<dbReference type="RefSeq" id="WP_054182474.1">
    <property type="nucleotide sequence ID" value="NZ_CP034998.1"/>
</dbReference>
<gene>
    <name evidence="11" type="primary">aroK</name>
    <name evidence="12" type="ORF">CO657_18500</name>
</gene>
<comment type="function">
    <text evidence="11">Catalyzes the specific phosphorylation of the 3-hydroxyl group of shikimic acid using ATP as a cosubstrate.</text>
</comment>
<comment type="cofactor">
    <cofactor evidence="11">
        <name>Mg(2+)</name>
        <dbReference type="ChEBI" id="CHEBI:18420"/>
    </cofactor>
    <text evidence="11">Binds 1 Mg(2+) ion per subunit.</text>
</comment>
<dbReference type="InterPro" id="IPR027417">
    <property type="entry name" value="P-loop_NTPase"/>
</dbReference>
<evidence type="ECO:0000313" key="12">
    <source>
        <dbReference type="EMBL" id="QAS79936.1"/>
    </source>
</evidence>